<name>W7Y4M5_9BACT</name>
<feature type="domain" description="DUF6852" evidence="2">
    <location>
        <begin position="50"/>
        <end position="118"/>
    </location>
</feature>
<comment type="caution">
    <text evidence="3">The sequence shown here is derived from an EMBL/GenBank/DDBJ whole genome shotgun (WGS) entry which is preliminary data.</text>
</comment>
<feature type="domain" description="DUF5606" evidence="1">
    <location>
        <begin position="2"/>
        <end position="47"/>
    </location>
</feature>
<dbReference type="Gene3D" id="2.30.30.730">
    <property type="match status" value="1"/>
</dbReference>
<dbReference type="eggNOG" id="ENOG502ZPSM">
    <property type="taxonomic scope" value="Bacteria"/>
</dbReference>
<evidence type="ECO:0000259" key="2">
    <source>
        <dbReference type="Pfam" id="PF21186"/>
    </source>
</evidence>
<sequence>MLKGILAVSGQSGLFKMISQAKNSIIVESLVDGKRMPAYATSRISALEDISIFTEEADVKLVDVFKSIFEKENGGPSISHKVSANELKSYFAEVLPDYDRDRVYVSDIKKVIMWYNLLVDKNIFKFGEEEEANTEQSVEAASKEAKA</sequence>
<dbReference type="Pfam" id="PF21186">
    <property type="entry name" value="DUF6852"/>
    <property type="match status" value="1"/>
</dbReference>
<dbReference type="AlphaFoldDB" id="W7Y4M5"/>
<evidence type="ECO:0000259" key="1">
    <source>
        <dbReference type="Pfam" id="PF18347"/>
    </source>
</evidence>
<gene>
    <name evidence="3" type="ORF">JCM21142_41712</name>
</gene>
<dbReference type="InterPro" id="IPR041218">
    <property type="entry name" value="DUF5606"/>
</dbReference>
<dbReference type="Pfam" id="PF18347">
    <property type="entry name" value="DUF5606"/>
    <property type="match status" value="1"/>
</dbReference>
<dbReference type="Proteomes" id="UP000019402">
    <property type="component" value="Unassembled WGS sequence"/>
</dbReference>
<dbReference type="InterPro" id="IPR049282">
    <property type="entry name" value="BVU_3817_N_sf"/>
</dbReference>
<dbReference type="STRING" id="869213.GCA_000517085_00083"/>
<dbReference type="EMBL" id="BAMD01000017">
    <property type="protein sequence ID" value="GAF03057.1"/>
    <property type="molecule type" value="Genomic_DNA"/>
</dbReference>
<evidence type="ECO:0000313" key="3">
    <source>
        <dbReference type="EMBL" id="GAF03057.1"/>
    </source>
</evidence>
<organism evidence="3 4">
    <name type="scientific">Saccharicrinis fermentans DSM 9555 = JCM 21142</name>
    <dbReference type="NCBI Taxonomy" id="869213"/>
    <lineage>
        <taxon>Bacteria</taxon>
        <taxon>Pseudomonadati</taxon>
        <taxon>Bacteroidota</taxon>
        <taxon>Bacteroidia</taxon>
        <taxon>Marinilabiliales</taxon>
        <taxon>Marinilabiliaceae</taxon>
        <taxon>Saccharicrinis</taxon>
    </lineage>
</organism>
<dbReference type="InterPro" id="IPR049281">
    <property type="entry name" value="BVU_3817-like_C_sf"/>
</dbReference>
<reference evidence="3 4" key="1">
    <citation type="journal article" date="2014" name="Genome Announc.">
        <title>Draft Genome Sequence of Cytophaga fermentans JCM 21142T, a Facultative Anaerobe Isolated from Marine Mud.</title>
        <authorList>
            <person name="Starns D."/>
            <person name="Oshima K."/>
            <person name="Suda W."/>
            <person name="Iino T."/>
            <person name="Yuki M."/>
            <person name="Inoue J."/>
            <person name="Kitamura K."/>
            <person name="Iida T."/>
            <person name="Darby A."/>
            <person name="Hattori M."/>
            <person name="Ohkuma M."/>
        </authorList>
    </citation>
    <scope>NUCLEOTIDE SEQUENCE [LARGE SCALE GENOMIC DNA]</scope>
    <source>
        <strain evidence="3 4">JCM 21142</strain>
    </source>
</reference>
<proteinExistence type="predicted"/>
<dbReference type="InterPro" id="IPR049280">
    <property type="entry name" value="DUF6852"/>
</dbReference>
<dbReference type="Gene3D" id="1.10.10.1650">
    <property type="match status" value="1"/>
</dbReference>
<dbReference type="OrthoDB" id="675198at2"/>
<accession>W7Y4M5</accession>
<keyword evidence="4" id="KW-1185">Reference proteome</keyword>
<evidence type="ECO:0000313" key="4">
    <source>
        <dbReference type="Proteomes" id="UP000019402"/>
    </source>
</evidence>
<protein>
    <submittedName>
        <fullName evidence="3">Uncharacterized protein</fullName>
    </submittedName>
</protein>